<sequence>MEMERKKQADAETKIAALKESIAALKK</sequence>
<proteinExistence type="predicted"/>
<organism evidence="1 2">
    <name type="scientific">Phocaeicola coprocola</name>
    <dbReference type="NCBI Taxonomy" id="310298"/>
    <lineage>
        <taxon>Bacteria</taxon>
        <taxon>Pseudomonadati</taxon>
        <taxon>Bacteroidota</taxon>
        <taxon>Bacteroidia</taxon>
        <taxon>Bacteroidales</taxon>
        <taxon>Bacteroidaceae</taxon>
        <taxon>Phocaeicola</taxon>
    </lineage>
</organism>
<comment type="caution">
    <text evidence="1">The sequence shown here is derived from an EMBL/GenBank/DDBJ whole genome shotgun (WGS) entry which is preliminary data.</text>
</comment>
<reference evidence="1" key="2">
    <citation type="submission" date="2021-09" db="EMBL/GenBank/DDBJ databases">
        <authorList>
            <person name="Gilroy R."/>
        </authorList>
    </citation>
    <scope>NUCLEOTIDE SEQUENCE</scope>
    <source>
        <strain evidence="1">CHK165-8395</strain>
    </source>
</reference>
<protein>
    <submittedName>
        <fullName evidence="1">Uncharacterized protein</fullName>
    </submittedName>
</protein>
<dbReference type="AlphaFoldDB" id="A0A921FH30"/>
<dbReference type="EMBL" id="DYXD01000250">
    <property type="protein sequence ID" value="HJF08744.1"/>
    <property type="molecule type" value="Genomic_DNA"/>
</dbReference>
<gene>
    <name evidence="1" type="ORF">K8U81_11280</name>
</gene>
<reference evidence="1" key="1">
    <citation type="journal article" date="2021" name="PeerJ">
        <title>Extensive microbial diversity within the chicken gut microbiome revealed by metagenomics and culture.</title>
        <authorList>
            <person name="Gilroy R."/>
            <person name="Ravi A."/>
            <person name="Getino M."/>
            <person name="Pursley I."/>
            <person name="Horton D.L."/>
            <person name="Alikhan N.F."/>
            <person name="Baker D."/>
            <person name="Gharbi K."/>
            <person name="Hall N."/>
            <person name="Watson M."/>
            <person name="Adriaenssens E.M."/>
            <person name="Foster-Nyarko E."/>
            <person name="Jarju S."/>
            <person name="Secka A."/>
            <person name="Antonio M."/>
            <person name="Oren A."/>
            <person name="Chaudhuri R.R."/>
            <person name="La Ragione R."/>
            <person name="Hildebrand F."/>
            <person name="Pallen M.J."/>
        </authorList>
    </citation>
    <scope>NUCLEOTIDE SEQUENCE</scope>
    <source>
        <strain evidence="1">CHK165-8395</strain>
    </source>
</reference>
<evidence type="ECO:0000313" key="1">
    <source>
        <dbReference type="EMBL" id="HJF08744.1"/>
    </source>
</evidence>
<evidence type="ECO:0000313" key="2">
    <source>
        <dbReference type="Proteomes" id="UP000718012"/>
    </source>
</evidence>
<dbReference type="Proteomes" id="UP000718012">
    <property type="component" value="Unassembled WGS sequence"/>
</dbReference>
<accession>A0A921FH30</accession>
<name>A0A921FH30_9BACT</name>